<comment type="similarity">
    <text evidence="3 11">Belongs to the glycosyl hydrolase 13 family.</text>
</comment>
<evidence type="ECO:0000256" key="11">
    <source>
        <dbReference type="RuleBase" id="RU003615"/>
    </source>
</evidence>
<evidence type="ECO:0000256" key="12">
    <source>
        <dbReference type="RuleBase" id="RU361134"/>
    </source>
</evidence>
<comment type="catalytic activity">
    <reaction evidence="1 12">
        <text>Endohydrolysis of (1-&gt;4)-alpha-D-glucosidic linkages in polysaccharides containing three or more (1-&gt;4)-alpha-linked D-glucose units.</text>
        <dbReference type="EC" id="3.2.1.1"/>
    </reaction>
</comment>
<evidence type="ECO:0000256" key="4">
    <source>
        <dbReference type="ARBA" id="ARBA00012595"/>
    </source>
</evidence>
<dbReference type="SUPFAM" id="SSF51445">
    <property type="entry name" value="(Trans)glycosidases"/>
    <property type="match status" value="1"/>
</dbReference>
<feature type="signal peptide" evidence="14">
    <location>
        <begin position="1"/>
        <end position="33"/>
    </location>
</feature>
<dbReference type="Pfam" id="PF00128">
    <property type="entry name" value="Alpha-amylase"/>
    <property type="match status" value="1"/>
</dbReference>
<evidence type="ECO:0000256" key="13">
    <source>
        <dbReference type="SAM" id="MobiDB-lite"/>
    </source>
</evidence>
<evidence type="ECO:0000256" key="7">
    <source>
        <dbReference type="ARBA" id="ARBA00022801"/>
    </source>
</evidence>
<keyword evidence="7 12" id="KW-0378">Hydrolase</keyword>
<dbReference type="InterPro" id="IPR006046">
    <property type="entry name" value="Alpha_amylase"/>
</dbReference>
<dbReference type="Pfam" id="PF02806">
    <property type="entry name" value="Alpha-amylase_C"/>
    <property type="match status" value="1"/>
</dbReference>
<dbReference type="Gene3D" id="2.60.40.1180">
    <property type="entry name" value="Golgi alpha-mannosidase II"/>
    <property type="match status" value="1"/>
</dbReference>
<keyword evidence="8" id="KW-0106">Calcium</keyword>
<dbReference type="SMART" id="SM01065">
    <property type="entry name" value="CBM_2"/>
    <property type="match status" value="1"/>
</dbReference>
<comment type="cofactor">
    <cofactor evidence="2">
        <name>Ca(2+)</name>
        <dbReference type="ChEBI" id="CHEBI:29108"/>
    </cofactor>
</comment>
<dbReference type="Pfam" id="PF00686">
    <property type="entry name" value="CBM_20"/>
    <property type="match status" value="1"/>
</dbReference>
<feature type="domain" description="CBM20" evidence="15">
    <location>
        <begin position="501"/>
        <end position="605"/>
    </location>
</feature>
<keyword evidence="10 12" id="KW-0326">Glycosidase</keyword>
<keyword evidence="17" id="KW-1185">Reference proteome</keyword>
<protein>
    <recommendedName>
        <fullName evidence="5 12">Alpha-amylase</fullName>
        <ecNumber evidence="4 12">3.2.1.1</ecNumber>
    </recommendedName>
</protein>
<dbReference type="InterPro" id="IPR013780">
    <property type="entry name" value="Glyco_hydro_b"/>
</dbReference>
<dbReference type="InterPro" id="IPR006048">
    <property type="entry name" value="A-amylase/branching_C"/>
</dbReference>
<gene>
    <name evidence="16" type="ORF">ACFQRF_23695</name>
</gene>
<evidence type="ECO:0000256" key="6">
    <source>
        <dbReference type="ARBA" id="ARBA00022723"/>
    </source>
</evidence>
<evidence type="ECO:0000256" key="14">
    <source>
        <dbReference type="SAM" id="SignalP"/>
    </source>
</evidence>
<evidence type="ECO:0000259" key="15">
    <source>
        <dbReference type="PROSITE" id="PS51166"/>
    </source>
</evidence>
<feature type="region of interest" description="Disordered" evidence="13">
    <location>
        <begin position="578"/>
        <end position="605"/>
    </location>
</feature>
<name>A0ABW2KMZ7_9ACTN</name>
<evidence type="ECO:0000256" key="10">
    <source>
        <dbReference type="ARBA" id="ARBA00023295"/>
    </source>
</evidence>
<dbReference type="InterPro" id="IPR006047">
    <property type="entry name" value="GH13_cat_dom"/>
</dbReference>
<dbReference type="EMBL" id="JBHTBH010000013">
    <property type="protein sequence ID" value="MFC7330740.1"/>
    <property type="molecule type" value="Genomic_DNA"/>
</dbReference>
<dbReference type="InterPro" id="IPR013783">
    <property type="entry name" value="Ig-like_fold"/>
</dbReference>
<dbReference type="InterPro" id="IPR002044">
    <property type="entry name" value="CBM20"/>
</dbReference>
<dbReference type="SMART" id="SM00632">
    <property type="entry name" value="Aamy_C"/>
    <property type="match status" value="1"/>
</dbReference>
<sequence length="605" mass="64760">MRLRRWCRAALAAGLGAAALLIPLTPPATPAHAENAPAAAEAADANGDVIVHLFEWPWESVATECETFLGPNGYGAVQVSPPQEHVVLGGEGYPWWQDYQPVSYQIESRRGDREQFAAMVATCRDAGVKIYVDAVLNHMTGSGSVNSGPGSAGSTFTKYEYPGIYQNQDFHDCRRDISNWNDANEIRTCELVGLSDLRTETDYVRGRLAEYLNDLVSLGVAGFRIDAAKHMAVADIADIRGRLDEVPHWGGRPYLYQEVIEDSAISPAEYVGQGDVTEFRYHRQVSQAFRDGSLGGLRDLPGSMAVGSDQAVVFIDNHDTQRNEPTLTYKDGAAYDVAAAFMLAYPFGTPKVMSSFGFSDNDAGPPAAGDGTTSPADCSGSAWVCEHRHQPIAGLVGFRNAVGDAGVTDWWNGENGQIAFGRGDRGYAVFNRGPDIGARTFQTSLPAGTYCDVASGPSTGTGCEGDRYTVAADGTFTAAVPADSVLALHVAAPGDETDPPTEPGDCTTVATAFHSRTATTFGQNVFVVGGIPELGDWDPSRAVALSSADYPVWKATVNLPAGTAFEYKYVKVNPDGRVDWESDPNRTGRTGNPPGCELTLTDTWR</sequence>
<keyword evidence="14" id="KW-0732">Signal</keyword>
<dbReference type="CDD" id="cd11317">
    <property type="entry name" value="AmyAc_bac_euk_AmyA"/>
    <property type="match status" value="1"/>
</dbReference>
<evidence type="ECO:0000256" key="2">
    <source>
        <dbReference type="ARBA" id="ARBA00001913"/>
    </source>
</evidence>
<evidence type="ECO:0000256" key="8">
    <source>
        <dbReference type="ARBA" id="ARBA00022837"/>
    </source>
</evidence>
<dbReference type="SUPFAM" id="SSF51011">
    <property type="entry name" value="Glycosyl hydrolase domain"/>
    <property type="match status" value="1"/>
</dbReference>
<evidence type="ECO:0000313" key="17">
    <source>
        <dbReference type="Proteomes" id="UP001596540"/>
    </source>
</evidence>
<dbReference type="InterPro" id="IPR031319">
    <property type="entry name" value="A-amylase_C"/>
</dbReference>
<dbReference type="Proteomes" id="UP001596540">
    <property type="component" value="Unassembled WGS sequence"/>
</dbReference>
<dbReference type="Gene3D" id="2.60.40.10">
    <property type="entry name" value="Immunoglobulins"/>
    <property type="match status" value="1"/>
</dbReference>
<keyword evidence="9 12" id="KW-0119">Carbohydrate metabolism</keyword>
<feature type="chain" id="PRO_5046321900" description="Alpha-amylase" evidence="14">
    <location>
        <begin position="34"/>
        <end position="605"/>
    </location>
</feature>
<accession>A0ABW2KMZ7</accession>
<proteinExistence type="inferred from homology"/>
<evidence type="ECO:0000313" key="16">
    <source>
        <dbReference type="EMBL" id="MFC7330740.1"/>
    </source>
</evidence>
<comment type="caution">
    <text evidence="16">The sequence shown here is derived from an EMBL/GenBank/DDBJ whole genome shotgun (WGS) entry which is preliminary data.</text>
</comment>
<evidence type="ECO:0000256" key="3">
    <source>
        <dbReference type="ARBA" id="ARBA00008061"/>
    </source>
</evidence>
<organism evidence="16 17">
    <name type="scientific">Marinactinospora rubrisoli</name>
    <dbReference type="NCBI Taxonomy" id="2715399"/>
    <lineage>
        <taxon>Bacteria</taxon>
        <taxon>Bacillati</taxon>
        <taxon>Actinomycetota</taxon>
        <taxon>Actinomycetes</taxon>
        <taxon>Streptosporangiales</taxon>
        <taxon>Nocardiopsidaceae</taxon>
        <taxon>Marinactinospora</taxon>
    </lineage>
</organism>
<dbReference type="SUPFAM" id="SSF49452">
    <property type="entry name" value="Starch-binding domain-like"/>
    <property type="match status" value="1"/>
</dbReference>
<dbReference type="EC" id="3.2.1.1" evidence="4 12"/>
<dbReference type="PANTHER" id="PTHR43447">
    <property type="entry name" value="ALPHA-AMYLASE"/>
    <property type="match status" value="1"/>
</dbReference>
<dbReference type="SMART" id="SM00642">
    <property type="entry name" value="Aamy"/>
    <property type="match status" value="1"/>
</dbReference>
<dbReference type="CDD" id="cd05808">
    <property type="entry name" value="CBM20_alpha_amylase"/>
    <property type="match status" value="1"/>
</dbReference>
<evidence type="ECO:0000256" key="9">
    <source>
        <dbReference type="ARBA" id="ARBA00023277"/>
    </source>
</evidence>
<dbReference type="Gene3D" id="3.20.20.80">
    <property type="entry name" value="Glycosidases"/>
    <property type="match status" value="1"/>
</dbReference>
<dbReference type="PRINTS" id="PR00110">
    <property type="entry name" value="ALPHAAMYLASE"/>
</dbReference>
<reference evidence="17" key="1">
    <citation type="journal article" date="2019" name="Int. J. Syst. Evol. Microbiol.">
        <title>The Global Catalogue of Microorganisms (GCM) 10K type strain sequencing project: providing services to taxonomists for standard genome sequencing and annotation.</title>
        <authorList>
            <consortium name="The Broad Institute Genomics Platform"/>
            <consortium name="The Broad Institute Genome Sequencing Center for Infectious Disease"/>
            <person name="Wu L."/>
            <person name="Ma J."/>
        </authorList>
    </citation>
    <scope>NUCLEOTIDE SEQUENCE [LARGE SCALE GENOMIC DNA]</scope>
    <source>
        <strain evidence="17">CGMCC 4.7382</strain>
    </source>
</reference>
<evidence type="ECO:0000256" key="1">
    <source>
        <dbReference type="ARBA" id="ARBA00000548"/>
    </source>
</evidence>
<evidence type="ECO:0000256" key="5">
    <source>
        <dbReference type="ARBA" id="ARBA00017303"/>
    </source>
</evidence>
<dbReference type="RefSeq" id="WP_379873385.1">
    <property type="nucleotide sequence ID" value="NZ_JBHTBH010000013.1"/>
</dbReference>
<dbReference type="InterPro" id="IPR013784">
    <property type="entry name" value="Carb-bd-like_fold"/>
</dbReference>
<dbReference type="PROSITE" id="PS51166">
    <property type="entry name" value="CBM20"/>
    <property type="match status" value="1"/>
</dbReference>
<dbReference type="InterPro" id="IPR017853">
    <property type="entry name" value="GH"/>
</dbReference>
<keyword evidence="6" id="KW-0479">Metal-binding</keyword>